<keyword evidence="4 5" id="KW-0460">Magnesium</keyword>
<name>A0A0L0SUH2_ALLM3</name>
<dbReference type="GO" id="GO:0008081">
    <property type="term" value="F:phosphoric diester hydrolase activity"/>
    <property type="evidence" value="ECO:0007669"/>
    <property type="project" value="TreeGrafter"/>
</dbReference>
<dbReference type="GO" id="GO:0006284">
    <property type="term" value="P:base-excision repair"/>
    <property type="evidence" value="ECO:0007669"/>
    <property type="project" value="TreeGrafter"/>
</dbReference>
<keyword evidence="5" id="KW-0464">Manganese</keyword>
<evidence type="ECO:0000259" key="7">
    <source>
        <dbReference type="Pfam" id="PF03372"/>
    </source>
</evidence>
<comment type="similarity">
    <text evidence="1">Belongs to the DNA repair enzymes AP/ExoA family.</text>
</comment>
<keyword evidence="3" id="KW-0378">Hydrolase</keyword>
<evidence type="ECO:0000256" key="5">
    <source>
        <dbReference type="PIRSR" id="PIRSR604808-2"/>
    </source>
</evidence>
<dbReference type="STRING" id="578462.A0A0L0SUH2"/>
<organism evidence="8 9">
    <name type="scientific">Allomyces macrogynus (strain ATCC 38327)</name>
    <name type="common">Allomyces javanicus var. macrogynus</name>
    <dbReference type="NCBI Taxonomy" id="578462"/>
    <lineage>
        <taxon>Eukaryota</taxon>
        <taxon>Fungi</taxon>
        <taxon>Fungi incertae sedis</taxon>
        <taxon>Blastocladiomycota</taxon>
        <taxon>Blastocladiomycetes</taxon>
        <taxon>Blastocladiales</taxon>
        <taxon>Blastocladiaceae</taxon>
        <taxon>Allomyces</taxon>
    </lineage>
</organism>
<reference evidence="9" key="2">
    <citation type="submission" date="2009-11" db="EMBL/GenBank/DDBJ databases">
        <title>The Genome Sequence of Allomyces macrogynus strain ATCC 38327.</title>
        <authorList>
            <consortium name="The Broad Institute Genome Sequencing Platform"/>
            <person name="Russ C."/>
            <person name="Cuomo C."/>
            <person name="Shea T."/>
            <person name="Young S.K."/>
            <person name="Zeng Q."/>
            <person name="Koehrsen M."/>
            <person name="Haas B."/>
            <person name="Borodovsky M."/>
            <person name="Guigo R."/>
            <person name="Alvarado L."/>
            <person name="Berlin A."/>
            <person name="Borenstein D."/>
            <person name="Chen Z."/>
            <person name="Engels R."/>
            <person name="Freedman E."/>
            <person name="Gellesch M."/>
            <person name="Goldberg J."/>
            <person name="Griggs A."/>
            <person name="Gujja S."/>
            <person name="Heiman D."/>
            <person name="Hepburn T."/>
            <person name="Howarth C."/>
            <person name="Jen D."/>
            <person name="Larson L."/>
            <person name="Lewis B."/>
            <person name="Mehta T."/>
            <person name="Park D."/>
            <person name="Pearson M."/>
            <person name="Roberts A."/>
            <person name="Saif S."/>
            <person name="Shenoy N."/>
            <person name="Sisk P."/>
            <person name="Stolte C."/>
            <person name="Sykes S."/>
            <person name="Walk T."/>
            <person name="White J."/>
            <person name="Yandava C."/>
            <person name="Burger G."/>
            <person name="Gray M.W."/>
            <person name="Holland P.W.H."/>
            <person name="King N."/>
            <person name="Lang F.B.F."/>
            <person name="Roger A.J."/>
            <person name="Ruiz-Trillo I."/>
            <person name="Lander E."/>
            <person name="Nusbaum C."/>
        </authorList>
    </citation>
    <scope>NUCLEOTIDE SEQUENCE [LARGE SCALE GENOMIC DNA]</scope>
    <source>
        <strain evidence="9">ATCC 38327</strain>
    </source>
</reference>
<dbReference type="VEuPathDB" id="FungiDB:AMAG_10257"/>
<dbReference type="PANTHER" id="PTHR22748">
    <property type="entry name" value="AP ENDONUCLEASE"/>
    <property type="match status" value="1"/>
</dbReference>
<dbReference type="GO" id="GO:0046872">
    <property type="term" value="F:metal ion binding"/>
    <property type="evidence" value="ECO:0007669"/>
    <property type="project" value="UniProtKB-KW"/>
</dbReference>
<gene>
    <name evidence="8" type="ORF">AMAG_10257</name>
</gene>
<dbReference type="eggNOG" id="KOG1294">
    <property type="taxonomic scope" value="Eukaryota"/>
</dbReference>
<feature type="site" description="Transition state stabilizer" evidence="6">
    <location>
        <position position="146"/>
    </location>
</feature>
<evidence type="ECO:0000313" key="9">
    <source>
        <dbReference type="Proteomes" id="UP000054350"/>
    </source>
</evidence>
<feature type="binding site" evidence="5">
    <location>
        <position position="144"/>
    </location>
    <ligand>
        <name>Mg(2+)</name>
        <dbReference type="ChEBI" id="CHEBI:18420"/>
        <label>1</label>
    </ligand>
</feature>
<evidence type="ECO:0000256" key="3">
    <source>
        <dbReference type="ARBA" id="ARBA00022801"/>
    </source>
</evidence>
<proteinExistence type="inferred from homology"/>
<dbReference type="Pfam" id="PF03372">
    <property type="entry name" value="Exo_endo_phos"/>
    <property type="match status" value="1"/>
</dbReference>
<evidence type="ECO:0000313" key="8">
    <source>
        <dbReference type="EMBL" id="KNE65974.1"/>
    </source>
</evidence>
<sequence length="221" mass="24373">MLIALADQCLGANKYFDTEQPAIVCMQEIKMHTKFASDIYSSLGFSYLHPTPARTSRAGTPGSAVLSTIKSLKITHGLRGTDLADDEEGCTITLKFWGVFVVPAYVPNVGRDLQQLTLKCDWDRALTQYVHELDRRKPVLACGDMNVAHDLVRPTTNAKCVHGNIKSATVHLLVAPGQAQPHQGDQWRLDYIVASERLVPMLGDCAIRDEAFGPSDHVLSW</sequence>
<dbReference type="AlphaFoldDB" id="A0A0L0SUH2"/>
<dbReference type="Gene3D" id="3.60.10.10">
    <property type="entry name" value="Endonuclease/exonuclease/phosphatase"/>
    <property type="match status" value="1"/>
</dbReference>
<evidence type="ECO:0000256" key="4">
    <source>
        <dbReference type="ARBA" id="ARBA00022842"/>
    </source>
</evidence>
<keyword evidence="2 5" id="KW-0479">Metal-binding</keyword>
<dbReference type="GO" id="GO:0003906">
    <property type="term" value="F:DNA-(apurinic or apyrimidinic site) endonuclease activity"/>
    <property type="evidence" value="ECO:0007669"/>
    <property type="project" value="TreeGrafter"/>
</dbReference>
<dbReference type="GO" id="GO:0008311">
    <property type="term" value="F:double-stranded DNA 3'-5' DNA exonuclease activity"/>
    <property type="evidence" value="ECO:0007669"/>
    <property type="project" value="TreeGrafter"/>
</dbReference>
<dbReference type="Proteomes" id="UP000054350">
    <property type="component" value="Unassembled WGS sequence"/>
</dbReference>
<comment type="cofactor">
    <cofactor evidence="5">
        <name>Mg(2+)</name>
        <dbReference type="ChEBI" id="CHEBI:18420"/>
    </cofactor>
    <cofactor evidence="5">
        <name>Mn(2+)</name>
        <dbReference type="ChEBI" id="CHEBI:29035"/>
    </cofactor>
    <text evidence="5">Probably binds two magnesium or manganese ions per subunit.</text>
</comment>
<dbReference type="InterPro" id="IPR005135">
    <property type="entry name" value="Endo/exonuclease/phosphatase"/>
</dbReference>
<dbReference type="PANTHER" id="PTHR22748:SF6">
    <property type="entry name" value="DNA-(APURINIC OR APYRIMIDINIC SITE) ENDONUCLEASE"/>
    <property type="match status" value="1"/>
</dbReference>
<dbReference type="InterPro" id="IPR004808">
    <property type="entry name" value="AP_endonuc_1"/>
</dbReference>
<protein>
    <submittedName>
        <fullName evidence="8">Exodeoxyribonuclease III (Xth)</fullName>
    </submittedName>
</protein>
<dbReference type="OrthoDB" id="498125at2759"/>
<keyword evidence="9" id="KW-1185">Reference proteome</keyword>
<dbReference type="SUPFAM" id="SSF56219">
    <property type="entry name" value="DNase I-like"/>
    <property type="match status" value="1"/>
</dbReference>
<reference evidence="8 9" key="1">
    <citation type="submission" date="2009-11" db="EMBL/GenBank/DDBJ databases">
        <title>Annotation of Allomyces macrogynus ATCC 38327.</title>
        <authorList>
            <consortium name="The Broad Institute Genome Sequencing Platform"/>
            <person name="Russ C."/>
            <person name="Cuomo C."/>
            <person name="Burger G."/>
            <person name="Gray M.W."/>
            <person name="Holland P.W.H."/>
            <person name="King N."/>
            <person name="Lang F.B.F."/>
            <person name="Roger A.J."/>
            <person name="Ruiz-Trillo I."/>
            <person name="Young S.K."/>
            <person name="Zeng Q."/>
            <person name="Gargeya S."/>
            <person name="Fitzgerald M."/>
            <person name="Haas B."/>
            <person name="Abouelleil A."/>
            <person name="Alvarado L."/>
            <person name="Arachchi H.M."/>
            <person name="Berlin A."/>
            <person name="Chapman S.B."/>
            <person name="Gearin G."/>
            <person name="Goldberg J."/>
            <person name="Griggs A."/>
            <person name="Gujja S."/>
            <person name="Hansen M."/>
            <person name="Heiman D."/>
            <person name="Howarth C."/>
            <person name="Larimer J."/>
            <person name="Lui A."/>
            <person name="MacDonald P.J.P."/>
            <person name="McCowen C."/>
            <person name="Montmayeur A."/>
            <person name="Murphy C."/>
            <person name="Neiman D."/>
            <person name="Pearson M."/>
            <person name="Priest M."/>
            <person name="Roberts A."/>
            <person name="Saif S."/>
            <person name="Shea T."/>
            <person name="Sisk P."/>
            <person name="Stolte C."/>
            <person name="Sykes S."/>
            <person name="Wortman J."/>
            <person name="Nusbaum C."/>
            <person name="Birren B."/>
        </authorList>
    </citation>
    <scope>NUCLEOTIDE SEQUENCE [LARGE SCALE GENOMIC DNA]</scope>
    <source>
        <strain evidence="8 9">ATCC 38327</strain>
    </source>
</reference>
<evidence type="ECO:0000256" key="6">
    <source>
        <dbReference type="PIRSR" id="PIRSR604808-3"/>
    </source>
</evidence>
<evidence type="ECO:0000256" key="1">
    <source>
        <dbReference type="ARBA" id="ARBA00007092"/>
    </source>
</evidence>
<accession>A0A0L0SUH2</accession>
<evidence type="ECO:0000256" key="2">
    <source>
        <dbReference type="ARBA" id="ARBA00022723"/>
    </source>
</evidence>
<dbReference type="EMBL" id="GG745349">
    <property type="protein sequence ID" value="KNE65974.1"/>
    <property type="molecule type" value="Genomic_DNA"/>
</dbReference>
<feature type="domain" description="Endonuclease/exonuclease/phosphatase" evidence="7">
    <location>
        <begin position="18"/>
        <end position="217"/>
    </location>
</feature>
<feature type="binding site" evidence="5">
    <location>
        <position position="28"/>
    </location>
    <ligand>
        <name>Mg(2+)</name>
        <dbReference type="ChEBI" id="CHEBI:18420"/>
        <label>1</label>
    </ligand>
</feature>
<dbReference type="InterPro" id="IPR036691">
    <property type="entry name" value="Endo/exonu/phosph_ase_sf"/>
</dbReference>
<dbReference type="GO" id="GO:0005634">
    <property type="term" value="C:nucleus"/>
    <property type="evidence" value="ECO:0007669"/>
    <property type="project" value="TreeGrafter"/>
</dbReference>
<feature type="binding site" evidence="5">
    <location>
        <position position="146"/>
    </location>
    <ligand>
        <name>Mg(2+)</name>
        <dbReference type="ChEBI" id="CHEBI:18420"/>
        <label>1</label>
    </ligand>
</feature>